<dbReference type="Pfam" id="PF04057">
    <property type="entry name" value="Rep-A_N"/>
    <property type="match status" value="1"/>
</dbReference>
<evidence type="ECO:0000256" key="6">
    <source>
        <dbReference type="ARBA" id="ARBA00022833"/>
    </source>
</evidence>
<evidence type="ECO:0000256" key="10">
    <source>
        <dbReference type="SAM" id="MobiDB-lite"/>
    </source>
</evidence>
<dbReference type="InterPro" id="IPR003871">
    <property type="entry name" value="RFA1B/D_OB_1st"/>
</dbReference>
<dbReference type="NCBIfam" id="TIGR00617">
    <property type="entry name" value="rpa1"/>
    <property type="match status" value="1"/>
</dbReference>
<evidence type="ECO:0000256" key="2">
    <source>
        <dbReference type="ARBA" id="ARBA00005690"/>
    </source>
</evidence>
<dbReference type="InterPro" id="IPR012340">
    <property type="entry name" value="NA-bd_OB-fold"/>
</dbReference>
<keyword evidence="4 9" id="KW-0479">Metal-binding</keyword>
<dbReference type="GO" id="GO:0006260">
    <property type="term" value="P:DNA replication"/>
    <property type="evidence" value="ECO:0007669"/>
    <property type="project" value="UniProtKB-KW"/>
</dbReference>
<dbReference type="Pfam" id="PF16900">
    <property type="entry name" value="REPA_OB_2"/>
    <property type="match status" value="1"/>
</dbReference>
<keyword evidence="7 9" id="KW-0238">DNA-binding</keyword>
<dbReference type="FunFam" id="2.40.50.140:FF:000064">
    <property type="entry name" value="Replication protein A subunit"/>
    <property type="match status" value="1"/>
</dbReference>
<keyword evidence="16" id="KW-1185">Reference proteome</keyword>
<comment type="function">
    <text evidence="9">As part of the replication protein A (RPA/RP-A), a single-stranded DNA-binding heterotrimeric complex, may play an essential role in DNA replication, recombination and repair. Binds and stabilizes single-stranded DNA intermediates, preventing complementary DNA reannealing and recruiting different proteins involved in DNA metabolism.</text>
</comment>
<evidence type="ECO:0000313" key="16">
    <source>
        <dbReference type="Proteomes" id="UP000276215"/>
    </source>
</evidence>
<evidence type="ECO:0000259" key="11">
    <source>
        <dbReference type="Pfam" id="PF02721"/>
    </source>
</evidence>
<evidence type="ECO:0000256" key="9">
    <source>
        <dbReference type="RuleBase" id="RU364130"/>
    </source>
</evidence>
<dbReference type="InterPro" id="IPR047192">
    <property type="entry name" value="Euk_RPA1_DBD_C"/>
</dbReference>
<keyword evidence="5 9" id="KW-0863">Zinc-finger</keyword>
<dbReference type="InterPro" id="IPR031657">
    <property type="entry name" value="REPA_OB_2"/>
</dbReference>
<comment type="subunit">
    <text evidence="9">Component of the heterotrimeric canonical replication protein A complex (RPA).</text>
</comment>
<dbReference type="GO" id="GO:0006281">
    <property type="term" value="P:DNA repair"/>
    <property type="evidence" value="ECO:0007669"/>
    <property type="project" value="InterPro"/>
</dbReference>
<feature type="compositionally biased region" description="Low complexity" evidence="10">
    <location>
        <begin position="166"/>
        <end position="183"/>
    </location>
</feature>
<evidence type="ECO:0000256" key="4">
    <source>
        <dbReference type="ARBA" id="ARBA00022723"/>
    </source>
</evidence>
<dbReference type="Gene3D" id="2.40.50.140">
    <property type="entry name" value="Nucleic acid-binding proteins"/>
    <property type="match status" value="4"/>
</dbReference>
<dbReference type="EMBL" id="ML120447">
    <property type="protein sequence ID" value="RPA93722.1"/>
    <property type="molecule type" value="Genomic_DNA"/>
</dbReference>
<dbReference type="GO" id="GO:0007004">
    <property type="term" value="P:telomere maintenance via telomerase"/>
    <property type="evidence" value="ECO:0007669"/>
    <property type="project" value="UniProtKB-ARBA"/>
</dbReference>
<dbReference type="PANTHER" id="PTHR47165:SF4">
    <property type="entry name" value="OS03G0429900 PROTEIN"/>
    <property type="match status" value="1"/>
</dbReference>
<dbReference type="AlphaFoldDB" id="A0A3N4J5Y9"/>
<feature type="domain" description="Replication factor A C-terminal" evidence="13">
    <location>
        <begin position="462"/>
        <end position="606"/>
    </location>
</feature>
<dbReference type="CDD" id="cd04474">
    <property type="entry name" value="RPA1_DBD_A"/>
    <property type="match status" value="1"/>
</dbReference>
<dbReference type="STRING" id="1336337.A0A3N4J5Y9"/>
<dbReference type="PANTHER" id="PTHR47165">
    <property type="entry name" value="OS03G0429900 PROTEIN"/>
    <property type="match status" value="1"/>
</dbReference>
<comment type="subcellular location">
    <subcellularLocation>
        <location evidence="1 9">Nucleus</location>
    </subcellularLocation>
</comment>
<feature type="region of interest" description="Disordered" evidence="10">
    <location>
        <begin position="118"/>
        <end position="184"/>
    </location>
</feature>
<sequence length="614" mass="68408">MAINPCTPGALQRVFEADIPTPDIFPNPILQVLQVKSLAAQPGAPERYRVVFSDTQNFIQSMLATQATAHVLDGSIEKGCFVQLTNYQANKVKDKKILIVMGLEVLTQYGKQEKIGEPVSLEASQRPQALDRARAGQNEKQSSATSFYGSKPPPAPAEQRGVPARQAQTATTAHPSAPSAAHPNIYPIESLSPYQNRWTIRARVTYKSPIKLWNNSNRDGRLFNVTLIDESGEIRATGFNDQVDSFYDVLQEGQIYYISNCRVNFAKKQFSNINNDYELAFERNTEVEKCNDVDDGLPMARFSFVQFSELENIQNDAIIDVIGVIKDVGEAAGIVSKTTQKPYTKRDVTLVDKSGYAVRVTVWGNSAENWDTQPDEIVAFKGVKVSDFSGRSLSVLHSSSMTVNPDIDESHALRGWYDGQGRGETFQSHYSGSTGIRANEPYKTLAQIRDENLGMGEEADIFTTKATVVYIKNENFSYPACLTPKCNKKVTEIAEGQWKCEKCDITHPKPQHRYIMTLSCSDAFGLAWLSCFDEVGNMIMGMTADELVELNQSGGPGFADAFSQANCKSYIFRCRAKMDVYQDQQRVRYQVLNASPVNFALEAHKLIDQIKLYS</sequence>
<feature type="domain" description="Replication protein A 70 kDa DNA-binding subunit B/D first OB fold" evidence="11">
    <location>
        <begin position="187"/>
        <end position="290"/>
    </location>
</feature>
<protein>
    <recommendedName>
        <fullName evidence="9">Replication protein A subunit</fullName>
    </recommendedName>
</protein>
<organism evidence="15 16">
    <name type="scientific">Choiromyces venosus 120613-1</name>
    <dbReference type="NCBI Taxonomy" id="1336337"/>
    <lineage>
        <taxon>Eukaryota</taxon>
        <taxon>Fungi</taxon>
        <taxon>Dikarya</taxon>
        <taxon>Ascomycota</taxon>
        <taxon>Pezizomycotina</taxon>
        <taxon>Pezizomycetes</taxon>
        <taxon>Pezizales</taxon>
        <taxon>Tuberaceae</taxon>
        <taxon>Choiromyces</taxon>
    </lineage>
</organism>
<feature type="domain" description="Replication protein A OB" evidence="14">
    <location>
        <begin position="308"/>
        <end position="404"/>
    </location>
</feature>
<dbReference type="InterPro" id="IPR013955">
    <property type="entry name" value="Rep_factor-A_C"/>
</dbReference>
<evidence type="ECO:0000256" key="7">
    <source>
        <dbReference type="ARBA" id="ARBA00023125"/>
    </source>
</evidence>
<dbReference type="FunFam" id="2.40.50.140:FF:000117">
    <property type="entry name" value="Replication protein A subunit"/>
    <property type="match status" value="1"/>
</dbReference>
<evidence type="ECO:0000259" key="14">
    <source>
        <dbReference type="Pfam" id="PF16900"/>
    </source>
</evidence>
<reference evidence="15 16" key="1">
    <citation type="journal article" date="2018" name="Nat. Ecol. Evol.">
        <title>Pezizomycetes genomes reveal the molecular basis of ectomycorrhizal truffle lifestyle.</title>
        <authorList>
            <person name="Murat C."/>
            <person name="Payen T."/>
            <person name="Noel B."/>
            <person name="Kuo A."/>
            <person name="Morin E."/>
            <person name="Chen J."/>
            <person name="Kohler A."/>
            <person name="Krizsan K."/>
            <person name="Balestrini R."/>
            <person name="Da Silva C."/>
            <person name="Montanini B."/>
            <person name="Hainaut M."/>
            <person name="Levati E."/>
            <person name="Barry K.W."/>
            <person name="Belfiori B."/>
            <person name="Cichocki N."/>
            <person name="Clum A."/>
            <person name="Dockter R.B."/>
            <person name="Fauchery L."/>
            <person name="Guy J."/>
            <person name="Iotti M."/>
            <person name="Le Tacon F."/>
            <person name="Lindquist E.A."/>
            <person name="Lipzen A."/>
            <person name="Malagnac F."/>
            <person name="Mello A."/>
            <person name="Molinier V."/>
            <person name="Miyauchi S."/>
            <person name="Poulain J."/>
            <person name="Riccioni C."/>
            <person name="Rubini A."/>
            <person name="Sitrit Y."/>
            <person name="Splivallo R."/>
            <person name="Traeger S."/>
            <person name="Wang M."/>
            <person name="Zifcakova L."/>
            <person name="Wipf D."/>
            <person name="Zambonelli A."/>
            <person name="Paolocci F."/>
            <person name="Nowrousian M."/>
            <person name="Ottonello S."/>
            <person name="Baldrian P."/>
            <person name="Spatafora J.W."/>
            <person name="Henrissat B."/>
            <person name="Nagy L.G."/>
            <person name="Aury J.M."/>
            <person name="Wincker P."/>
            <person name="Grigoriev I.V."/>
            <person name="Bonfante P."/>
            <person name="Martin F.M."/>
        </authorList>
    </citation>
    <scope>NUCLEOTIDE SEQUENCE [LARGE SCALE GENOMIC DNA]</scope>
    <source>
        <strain evidence="15 16">120613-1</strain>
    </source>
</reference>
<evidence type="ECO:0000313" key="15">
    <source>
        <dbReference type="EMBL" id="RPA93722.1"/>
    </source>
</evidence>
<evidence type="ECO:0000259" key="12">
    <source>
        <dbReference type="Pfam" id="PF04057"/>
    </source>
</evidence>
<feature type="domain" description="Replication factor-A protein 1 N-terminal" evidence="12">
    <location>
        <begin position="7"/>
        <end position="108"/>
    </location>
</feature>
<comment type="similarity">
    <text evidence="2 9">Belongs to the replication factor A protein 1 family.</text>
</comment>
<dbReference type="Pfam" id="PF08646">
    <property type="entry name" value="Rep_fac-A_C"/>
    <property type="match status" value="1"/>
</dbReference>
<dbReference type="Pfam" id="PF02721">
    <property type="entry name" value="DUF223"/>
    <property type="match status" value="1"/>
</dbReference>
<dbReference type="GO" id="GO:0003697">
    <property type="term" value="F:single-stranded DNA binding"/>
    <property type="evidence" value="ECO:0007669"/>
    <property type="project" value="UniProtKB-ARBA"/>
</dbReference>
<dbReference type="CDD" id="cd04475">
    <property type="entry name" value="RPA1_DBD_B"/>
    <property type="match status" value="1"/>
</dbReference>
<dbReference type="SUPFAM" id="SSF50249">
    <property type="entry name" value="Nucleic acid-binding proteins"/>
    <property type="match status" value="4"/>
</dbReference>
<dbReference type="FunFam" id="2.40.50.140:FF:000090">
    <property type="entry name" value="Replication protein A subunit"/>
    <property type="match status" value="1"/>
</dbReference>
<dbReference type="GO" id="GO:0000781">
    <property type="term" value="C:chromosome, telomeric region"/>
    <property type="evidence" value="ECO:0007669"/>
    <property type="project" value="UniProtKB-ARBA"/>
</dbReference>
<evidence type="ECO:0000259" key="13">
    <source>
        <dbReference type="Pfam" id="PF08646"/>
    </source>
</evidence>
<keyword evidence="3 9" id="KW-0235">DNA replication</keyword>
<dbReference type="CDD" id="cd04477">
    <property type="entry name" value="RPA1N"/>
    <property type="match status" value="1"/>
</dbReference>
<dbReference type="CDD" id="cd04476">
    <property type="entry name" value="RPA1_DBD_C"/>
    <property type="match status" value="1"/>
</dbReference>
<keyword evidence="6 9" id="KW-0862">Zinc</keyword>
<dbReference type="GO" id="GO:0006310">
    <property type="term" value="P:DNA recombination"/>
    <property type="evidence" value="ECO:0007669"/>
    <property type="project" value="InterPro"/>
</dbReference>
<evidence type="ECO:0000256" key="1">
    <source>
        <dbReference type="ARBA" id="ARBA00004123"/>
    </source>
</evidence>
<dbReference type="InterPro" id="IPR007199">
    <property type="entry name" value="Rep_factor-A_N"/>
</dbReference>
<name>A0A3N4J5Y9_9PEZI</name>
<dbReference type="OrthoDB" id="1751331at2759"/>
<dbReference type="GO" id="GO:0005662">
    <property type="term" value="C:DNA replication factor A complex"/>
    <property type="evidence" value="ECO:0007669"/>
    <property type="project" value="UniProtKB-ARBA"/>
</dbReference>
<dbReference type="InterPro" id="IPR004591">
    <property type="entry name" value="Rfa1"/>
</dbReference>
<evidence type="ECO:0000256" key="5">
    <source>
        <dbReference type="ARBA" id="ARBA00022771"/>
    </source>
</evidence>
<feature type="compositionally biased region" description="Polar residues" evidence="10">
    <location>
        <begin position="138"/>
        <end position="148"/>
    </location>
</feature>
<evidence type="ECO:0000256" key="8">
    <source>
        <dbReference type="ARBA" id="ARBA00023242"/>
    </source>
</evidence>
<dbReference type="GO" id="GO:0008270">
    <property type="term" value="F:zinc ion binding"/>
    <property type="evidence" value="ECO:0007669"/>
    <property type="project" value="UniProtKB-KW"/>
</dbReference>
<dbReference type="FunFam" id="2.40.50.140:FF:000041">
    <property type="entry name" value="Replication protein A subunit"/>
    <property type="match status" value="1"/>
</dbReference>
<keyword evidence="8 9" id="KW-0539">Nucleus</keyword>
<gene>
    <name evidence="15" type="ORF">L873DRAFT_1830627</name>
</gene>
<dbReference type="Proteomes" id="UP000276215">
    <property type="component" value="Unassembled WGS sequence"/>
</dbReference>
<evidence type="ECO:0000256" key="3">
    <source>
        <dbReference type="ARBA" id="ARBA00022705"/>
    </source>
</evidence>
<accession>A0A3N4J5Y9</accession>
<proteinExistence type="inferred from homology"/>